<dbReference type="Proteomes" id="UP000886687">
    <property type="component" value="Unassembled WGS sequence"/>
</dbReference>
<keyword evidence="1" id="KW-0812">Transmembrane</keyword>
<proteinExistence type="predicted"/>
<keyword evidence="1" id="KW-1133">Transmembrane helix</keyword>
<comment type="caution">
    <text evidence="2">The sequence shown here is derived from an EMBL/GenBank/DDBJ whole genome shotgun (WGS) entry which is preliminary data.</text>
</comment>
<feature type="transmembrane region" description="Helical" evidence="1">
    <location>
        <begin position="12"/>
        <end position="35"/>
    </location>
</feature>
<name>A0A9E4MZV3_9GAMM</name>
<evidence type="ECO:0000313" key="2">
    <source>
        <dbReference type="EMBL" id="MCG7937864.1"/>
    </source>
</evidence>
<accession>A0A9E4MZV3</accession>
<evidence type="ECO:0000313" key="3">
    <source>
        <dbReference type="Proteomes" id="UP000886687"/>
    </source>
</evidence>
<reference evidence="2" key="1">
    <citation type="journal article" date="2021" name="Proc. Natl. Acad. Sci. U.S.A.">
        <title>Global biogeography of chemosynthetic symbionts reveals both localized and globally distributed symbiont groups. .</title>
        <authorList>
            <person name="Osvatic J.T."/>
            <person name="Wilkins L.G.E."/>
            <person name="Leibrecht L."/>
            <person name="Leray M."/>
            <person name="Zauner S."/>
            <person name="Polzin J."/>
            <person name="Camacho Y."/>
            <person name="Gros O."/>
            <person name="van Gils J.A."/>
            <person name="Eisen J.A."/>
            <person name="Petersen J.M."/>
            <person name="Yuen B."/>
        </authorList>
    </citation>
    <scope>NUCLEOTIDE SEQUENCE</scope>
    <source>
        <strain evidence="2">MAGL173</strain>
    </source>
</reference>
<feature type="transmembrane region" description="Helical" evidence="1">
    <location>
        <begin position="47"/>
        <end position="65"/>
    </location>
</feature>
<dbReference type="AlphaFoldDB" id="A0A9E4MZV3"/>
<sequence length="68" mass="7304">MSTRTIGPGVGVLKTALLTKIAFWLTVIGIFALIAPDPAWPEWLARMVLSTGIALGLVTLGLSLWKKK</sequence>
<keyword evidence="1" id="KW-0472">Membrane</keyword>
<gene>
    <name evidence="2" type="ORF">JAZ04_03265</name>
</gene>
<organism evidence="2 3">
    <name type="scientific">Candidatus Thiodiazotropha lotti</name>
    <dbReference type="NCBI Taxonomy" id="2792787"/>
    <lineage>
        <taxon>Bacteria</taxon>
        <taxon>Pseudomonadati</taxon>
        <taxon>Pseudomonadota</taxon>
        <taxon>Gammaproteobacteria</taxon>
        <taxon>Chromatiales</taxon>
        <taxon>Sedimenticolaceae</taxon>
        <taxon>Candidatus Thiodiazotropha</taxon>
    </lineage>
</organism>
<dbReference type="EMBL" id="JAEPDI010000001">
    <property type="protein sequence ID" value="MCG7937864.1"/>
    <property type="molecule type" value="Genomic_DNA"/>
</dbReference>
<protein>
    <submittedName>
        <fullName evidence="2">Uncharacterized protein</fullName>
    </submittedName>
</protein>
<evidence type="ECO:0000256" key="1">
    <source>
        <dbReference type="SAM" id="Phobius"/>
    </source>
</evidence>